<sequence>MNVEELIYLLSKQDPKTRVVTAGYENGFEDVEHVRFGILFRRKNQEWWDGTYDEDNHWKAAPEEVVMIYGSYRK</sequence>
<evidence type="ECO:0000313" key="1">
    <source>
        <dbReference type="EMBL" id="KJZ67238.1"/>
    </source>
</evidence>
<dbReference type="AlphaFoldDB" id="A0A0F4VEJ6"/>
<dbReference type="OrthoDB" id="6899227at2"/>
<dbReference type="Proteomes" id="UP000033400">
    <property type="component" value="Unassembled WGS sequence"/>
</dbReference>
<dbReference type="RefSeq" id="WP_046052601.1">
    <property type="nucleotide sequence ID" value="NZ_LACH01000003.1"/>
</dbReference>
<proteinExistence type="predicted"/>
<reference evidence="1 2" key="1">
    <citation type="submission" date="2015-03" db="EMBL/GenBank/DDBJ databases">
        <title>Comparative genomics of Pseudomonas insights into diversity of traits involved in vanlence and defense.</title>
        <authorList>
            <person name="Qin Y."/>
        </authorList>
    </citation>
    <scope>NUCLEOTIDE SEQUENCE [LARGE SCALE GENOMIC DNA]</scope>
    <source>
        <strain evidence="1 2">H24</strain>
    </source>
</reference>
<dbReference type="PATRIC" id="fig|294.133.peg.2350"/>
<gene>
    <name evidence="1" type="ORF">VD17_02955</name>
</gene>
<comment type="caution">
    <text evidence="1">The sequence shown here is derived from an EMBL/GenBank/DDBJ whole genome shotgun (WGS) entry which is preliminary data.</text>
</comment>
<protein>
    <submittedName>
        <fullName evidence="1">Uncharacterized protein</fullName>
    </submittedName>
</protein>
<evidence type="ECO:0000313" key="2">
    <source>
        <dbReference type="Proteomes" id="UP000033400"/>
    </source>
</evidence>
<dbReference type="EMBL" id="LACH01000003">
    <property type="protein sequence ID" value="KJZ67238.1"/>
    <property type="molecule type" value="Genomic_DNA"/>
</dbReference>
<accession>A0A0F4VEJ6</accession>
<organism evidence="1 2">
    <name type="scientific">Pseudomonas fluorescens</name>
    <dbReference type="NCBI Taxonomy" id="294"/>
    <lineage>
        <taxon>Bacteria</taxon>
        <taxon>Pseudomonadati</taxon>
        <taxon>Pseudomonadota</taxon>
        <taxon>Gammaproteobacteria</taxon>
        <taxon>Pseudomonadales</taxon>
        <taxon>Pseudomonadaceae</taxon>
        <taxon>Pseudomonas</taxon>
    </lineage>
</organism>
<name>A0A0F4VEJ6_PSEFL</name>